<dbReference type="SUPFAM" id="SSF52833">
    <property type="entry name" value="Thioredoxin-like"/>
    <property type="match status" value="1"/>
</dbReference>
<dbReference type="InterPro" id="IPR013766">
    <property type="entry name" value="Thioredoxin_domain"/>
</dbReference>
<dbReference type="PANTHER" id="PTHR46115">
    <property type="entry name" value="THIOREDOXIN-LIKE PROTEIN 1"/>
    <property type="match status" value="1"/>
</dbReference>
<sequence length="118" mass="13717">MNQLNQETKPHSAQATQSYKVSDMKTLDEFMQHSNKHNIPLFMKFGAEWCGPCKRIQPFYEQMASNYSSAVFVHIDIDEFDGISEMYNIKSLPTFSVFKDGRYQELLRGSNPQKLQRA</sequence>
<accession>X0UEV7</accession>
<gene>
    <name evidence="3" type="ORF">S01H1_44024</name>
</gene>
<proteinExistence type="predicted"/>
<dbReference type="EMBL" id="BARS01028066">
    <property type="protein sequence ID" value="GAG04130.1"/>
    <property type="molecule type" value="Genomic_DNA"/>
</dbReference>
<organism evidence="3">
    <name type="scientific">marine sediment metagenome</name>
    <dbReference type="NCBI Taxonomy" id="412755"/>
    <lineage>
        <taxon>unclassified sequences</taxon>
        <taxon>metagenomes</taxon>
        <taxon>ecological metagenomes</taxon>
    </lineage>
</organism>
<protein>
    <recommendedName>
        <fullName evidence="2">Thioredoxin domain-containing protein</fullName>
    </recommendedName>
</protein>
<dbReference type="Pfam" id="PF00085">
    <property type="entry name" value="Thioredoxin"/>
    <property type="match status" value="1"/>
</dbReference>
<comment type="caution">
    <text evidence="3">The sequence shown here is derived from an EMBL/GenBank/DDBJ whole genome shotgun (WGS) entry which is preliminary data.</text>
</comment>
<keyword evidence="1" id="KW-1015">Disulfide bond</keyword>
<feature type="non-terminal residue" evidence="3">
    <location>
        <position position="118"/>
    </location>
</feature>
<dbReference type="PRINTS" id="PR00421">
    <property type="entry name" value="THIOREDOXIN"/>
</dbReference>
<evidence type="ECO:0000313" key="3">
    <source>
        <dbReference type="EMBL" id="GAG04130.1"/>
    </source>
</evidence>
<dbReference type="Gene3D" id="3.40.30.10">
    <property type="entry name" value="Glutaredoxin"/>
    <property type="match status" value="1"/>
</dbReference>
<dbReference type="InterPro" id="IPR036249">
    <property type="entry name" value="Thioredoxin-like_sf"/>
</dbReference>
<dbReference type="CDD" id="cd02947">
    <property type="entry name" value="TRX_family"/>
    <property type="match status" value="1"/>
</dbReference>
<evidence type="ECO:0000259" key="2">
    <source>
        <dbReference type="PROSITE" id="PS51352"/>
    </source>
</evidence>
<reference evidence="3" key="1">
    <citation type="journal article" date="2014" name="Front. Microbiol.">
        <title>High frequency of phylogenetically diverse reductive dehalogenase-homologous genes in deep subseafloor sedimentary metagenomes.</title>
        <authorList>
            <person name="Kawai M."/>
            <person name="Futagami T."/>
            <person name="Toyoda A."/>
            <person name="Takaki Y."/>
            <person name="Nishi S."/>
            <person name="Hori S."/>
            <person name="Arai W."/>
            <person name="Tsubouchi T."/>
            <person name="Morono Y."/>
            <person name="Uchiyama I."/>
            <person name="Ito T."/>
            <person name="Fujiyama A."/>
            <person name="Inagaki F."/>
            <person name="Takami H."/>
        </authorList>
    </citation>
    <scope>NUCLEOTIDE SEQUENCE</scope>
    <source>
        <strain evidence="3">Expedition CK06-06</strain>
    </source>
</reference>
<name>X0UEV7_9ZZZZ</name>
<feature type="domain" description="Thioredoxin" evidence="2">
    <location>
        <begin position="2"/>
        <end position="118"/>
    </location>
</feature>
<dbReference type="AlphaFoldDB" id="X0UEV7"/>
<dbReference type="PROSITE" id="PS51352">
    <property type="entry name" value="THIOREDOXIN_2"/>
    <property type="match status" value="1"/>
</dbReference>
<evidence type="ECO:0000256" key="1">
    <source>
        <dbReference type="ARBA" id="ARBA00023157"/>
    </source>
</evidence>